<feature type="region of interest" description="Disordered" evidence="1">
    <location>
        <begin position="136"/>
        <end position="155"/>
    </location>
</feature>
<dbReference type="EMBL" id="MKKU01000181">
    <property type="protein sequence ID" value="RNF20350.1"/>
    <property type="molecule type" value="Genomic_DNA"/>
</dbReference>
<evidence type="ECO:0000313" key="3">
    <source>
        <dbReference type="Proteomes" id="UP000284403"/>
    </source>
</evidence>
<accession>A0A422PRG2</accession>
<dbReference type="Proteomes" id="UP000284403">
    <property type="component" value="Unassembled WGS sequence"/>
</dbReference>
<name>A0A422PRG2_9TRYP</name>
<dbReference type="OrthoDB" id="251100at2759"/>
<gene>
    <name evidence="2" type="ORF">Tco025E_03806</name>
</gene>
<proteinExistence type="predicted"/>
<evidence type="ECO:0000313" key="2">
    <source>
        <dbReference type="EMBL" id="RNF20350.1"/>
    </source>
</evidence>
<reference evidence="2 3" key="1">
    <citation type="journal article" date="2018" name="BMC Genomics">
        <title>Genomic comparison of Trypanosoma conorhini and Trypanosoma rangeli to Trypanosoma cruzi strains of high and low virulence.</title>
        <authorList>
            <person name="Bradwell K.R."/>
            <person name="Koparde V.N."/>
            <person name="Matveyev A.V."/>
            <person name="Serrano M.G."/>
            <person name="Alves J.M."/>
            <person name="Parikh H."/>
            <person name="Huang B."/>
            <person name="Lee V."/>
            <person name="Espinosa-Alvarez O."/>
            <person name="Ortiz P.A."/>
            <person name="Costa-Martins A.G."/>
            <person name="Teixeira M.M."/>
            <person name="Buck G.A."/>
        </authorList>
    </citation>
    <scope>NUCLEOTIDE SEQUENCE [LARGE SCALE GENOMIC DNA]</scope>
    <source>
        <strain evidence="2 3">025E</strain>
    </source>
</reference>
<feature type="region of interest" description="Disordered" evidence="1">
    <location>
        <begin position="1"/>
        <end position="24"/>
    </location>
</feature>
<comment type="caution">
    <text evidence="2">The sequence shown here is derived from an EMBL/GenBank/DDBJ whole genome shotgun (WGS) entry which is preliminary data.</text>
</comment>
<dbReference type="AlphaFoldDB" id="A0A422PRG2"/>
<dbReference type="RefSeq" id="XP_029229179.1">
    <property type="nucleotide sequence ID" value="XM_029370723.1"/>
</dbReference>
<protein>
    <submittedName>
        <fullName evidence="2">Uncharacterized protein</fullName>
    </submittedName>
</protein>
<feature type="compositionally biased region" description="Low complexity" evidence="1">
    <location>
        <begin position="136"/>
        <end position="150"/>
    </location>
</feature>
<dbReference type="GeneID" id="40317417"/>
<keyword evidence="3" id="KW-1185">Reference proteome</keyword>
<sequence length="513" mass="54317">MKGVGHNNSSSSGGGLLAGARQGQQQPPTDMFVACFEAALDEELRGQAISSSFRACFERISSPYGFVRNEGLRDALQRLCDLSLEAAEEAAQSADKTAGSGTAAGGGGAALVAPHLPYDAIRSSVMPRGPVEAYAAGAPPNAASGRSASSERTQRALRGARYTASVFHRVLVPRLDERARYNPGGPVAVELSEEAALAWNTLNHAQLTTPPPSPTPARKKTPNVTLTEVTFQEQELALRLLQGLSLVVYDQRRVVAEGPLITYLVEVWQCCLQHIQALFSRRRRNAALEKTGDTSPSTAPLMEEGPVQLVFGLETVIVASIDAAEAACHYNPLALTRIVQHGGVRALLDLGLCPYAPYDIRCAVFDTVSVLMQEVAPFRRAVAAGGPNAAATAAAAAAAAGGGTKGEEDELIQTMIHQAMTGSLGRQAAPPPFLMDRASASKFDSAVRDWFSQQGLSHVVSAVMGLRDVRGTPIAAGSMPKAEVARHVQRVNQMREKQLQALLQAVDGKRAAL</sequence>
<organism evidence="2 3">
    <name type="scientific">Trypanosoma conorhini</name>
    <dbReference type="NCBI Taxonomy" id="83891"/>
    <lineage>
        <taxon>Eukaryota</taxon>
        <taxon>Discoba</taxon>
        <taxon>Euglenozoa</taxon>
        <taxon>Kinetoplastea</taxon>
        <taxon>Metakinetoplastina</taxon>
        <taxon>Trypanosomatida</taxon>
        <taxon>Trypanosomatidae</taxon>
        <taxon>Trypanosoma</taxon>
    </lineage>
</organism>
<evidence type="ECO:0000256" key="1">
    <source>
        <dbReference type="SAM" id="MobiDB-lite"/>
    </source>
</evidence>